<accession>A0A364KLL3</accession>
<dbReference type="GeneID" id="63789668"/>
<protein>
    <submittedName>
        <fullName evidence="2">Uncharacterized protein</fullName>
    </submittedName>
</protein>
<keyword evidence="1" id="KW-1133">Transmembrane helix</keyword>
<organism evidence="2 3">
    <name type="scientific">Talaromyces amestolkiae</name>
    <dbReference type="NCBI Taxonomy" id="1196081"/>
    <lineage>
        <taxon>Eukaryota</taxon>
        <taxon>Fungi</taxon>
        <taxon>Dikarya</taxon>
        <taxon>Ascomycota</taxon>
        <taxon>Pezizomycotina</taxon>
        <taxon>Eurotiomycetes</taxon>
        <taxon>Eurotiomycetidae</taxon>
        <taxon>Eurotiales</taxon>
        <taxon>Trichocomaceae</taxon>
        <taxon>Talaromyces</taxon>
        <taxon>Talaromyces sect. Talaromyces</taxon>
    </lineage>
</organism>
<proteinExistence type="predicted"/>
<gene>
    <name evidence="2" type="ORF">BHQ10_000451</name>
</gene>
<keyword evidence="3" id="KW-1185">Reference proteome</keyword>
<feature type="transmembrane region" description="Helical" evidence="1">
    <location>
        <begin position="315"/>
        <end position="335"/>
    </location>
</feature>
<dbReference type="OrthoDB" id="5394254at2759"/>
<reference evidence="2 3" key="1">
    <citation type="journal article" date="2017" name="Biotechnol. Biofuels">
        <title>Differential beta-glucosidase expression as a function of carbon source availability in Talaromyces amestolkiae: a genomic and proteomic approach.</title>
        <authorList>
            <person name="de Eugenio L.I."/>
            <person name="Mendez-Liter J.A."/>
            <person name="Nieto-Dominguez M."/>
            <person name="Alonso L."/>
            <person name="Gil-Munoz J."/>
            <person name="Barriuso J."/>
            <person name="Prieto A."/>
            <person name="Martinez M.J."/>
        </authorList>
    </citation>
    <scope>NUCLEOTIDE SEQUENCE [LARGE SCALE GENOMIC DNA]</scope>
    <source>
        <strain evidence="2 3">CIB</strain>
    </source>
</reference>
<dbReference type="AlphaFoldDB" id="A0A364KLL3"/>
<comment type="caution">
    <text evidence="2">The sequence shown here is derived from an EMBL/GenBank/DDBJ whole genome shotgun (WGS) entry which is preliminary data.</text>
</comment>
<dbReference type="RefSeq" id="XP_040728956.1">
    <property type="nucleotide sequence ID" value="XM_040876883.1"/>
</dbReference>
<evidence type="ECO:0000313" key="3">
    <source>
        <dbReference type="Proteomes" id="UP000249363"/>
    </source>
</evidence>
<keyword evidence="1" id="KW-0812">Transmembrane</keyword>
<feature type="transmembrane region" description="Helical" evidence="1">
    <location>
        <begin position="283"/>
        <end position="303"/>
    </location>
</feature>
<evidence type="ECO:0000256" key="1">
    <source>
        <dbReference type="SAM" id="Phobius"/>
    </source>
</evidence>
<dbReference type="Proteomes" id="UP000249363">
    <property type="component" value="Unassembled WGS sequence"/>
</dbReference>
<sequence length="341" mass="36964">MAKKVVVDVVDANDIEVVSVEGPSHFSFRIAKMPRTVRFSLVILSSLVLSSGLLTVFSLQTAGHLAGISKHLEEWWEIVGLILWRATELGLAWVFGFDSLDVAELTLLTHAPIYFLLYSFYGVEPSAVLTTFAIEIVSKTVPFFVFRGPNSVHALSSPRGAEVSNREILQDYPTAIFASGGAAAIYTIVMYLSFNTWLPVHLVTYFDGISDISLVHSGPAGFPKVLTQLFLTGYAAYDFLFASSAGWSAKPDSTEKSVAEGEYLITSLYNRTWGKLSPKGKILANRSFILAIITLLNTIIAGTGSIKGIELKGSVGWGSLWAVASLIVSSLFAWIEAVPGV</sequence>
<feature type="transmembrane region" description="Helical" evidence="1">
    <location>
        <begin position="39"/>
        <end position="63"/>
    </location>
</feature>
<evidence type="ECO:0000313" key="2">
    <source>
        <dbReference type="EMBL" id="RAO64439.1"/>
    </source>
</evidence>
<feature type="transmembrane region" description="Helical" evidence="1">
    <location>
        <begin position="175"/>
        <end position="194"/>
    </location>
</feature>
<name>A0A364KLL3_TALAM</name>
<dbReference type="EMBL" id="MIKG01000001">
    <property type="protein sequence ID" value="RAO64439.1"/>
    <property type="molecule type" value="Genomic_DNA"/>
</dbReference>
<keyword evidence="1" id="KW-0472">Membrane</keyword>